<evidence type="ECO:0000256" key="2">
    <source>
        <dbReference type="ARBA" id="ARBA00022473"/>
    </source>
</evidence>
<keyword evidence="2" id="KW-0217">Developmental protein</keyword>
<name>A0AAV5I6C4_9ROSI</name>
<evidence type="ECO:0000256" key="4">
    <source>
        <dbReference type="SAM" id="MobiDB-lite"/>
    </source>
</evidence>
<organism evidence="5 6">
    <name type="scientific">Rubroshorea leprosula</name>
    <dbReference type="NCBI Taxonomy" id="152421"/>
    <lineage>
        <taxon>Eukaryota</taxon>
        <taxon>Viridiplantae</taxon>
        <taxon>Streptophyta</taxon>
        <taxon>Embryophyta</taxon>
        <taxon>Tracheophyta</taxon>
        <taxon>Spermatophyta</taxon>
        <taxon>Magnoliopsida</taxon>
        <taxon>eudicotyledons</taxon>
        <taxon>Gunneridae</taxon>
        <taxon>Pentapetalae</taxon>
        <taxon>rosids</taxon>
        <taxon>malvids</taxon>
        <taxon>Malvales</taxon>
        <taxon>Dipterocarpaceae</taxon>
        <taxon>Rubroshorea</taxon>
    </lineage>
</organism>
<dbReference type="Proteomes" id="UP001054252">
    <property type="component" value="Unassembled WGS sequence"/>
</dbReference>
<evidence type="ECO:0008006" key="7">
    <source>
        <dbReference type="Google" id="ProtNLM"/>
    </source>
</evidence>
<sequence length="169" mass="18769">MEVISKGKGKSSSGNLIIKTWQRCKSFGRIPKSSSRGTELVLTKKSKSWPRMKDASGVSASDNHDRKHRRKRRAVSEKGCFSVYVGPNKQRFVMKTENANHPLFKVLLEEAESEYGFNSEGPLVLPCNVDLFCKVLLAIDDGGADDAPRKLGCGFAKGYGGYRLRSLLR</sequence>
<dbReference type="EMBL" id="BPVZ01000006">
    <property type="protein sequence ID" value="GKU92830.1"/>
    <property type="molecule type" value="Genomic_DNA"/>
</dbReference>
<accession>A0AAV5I6C4</accession>
<protein>
    <recommendedName>
        <fullName evidence="7">Small auxin up regulated protein</fullName>
    </recommendedName>
</protein>
<comment type="caution">
    <text evidence="5">The sequence shown here is derived from an EMBL/GenBank/DDBJ whole genome shotgun (WGS) entry which is preliminary data.</text>
</comment>
<comment type="similarity">
    <text evidence="1">Belongs to the ARG7 family.</text>
</comment>
<dbReference type="Pfam" id="PF02519">
    <property type="entry name" value="Auxin_inducible"/>
    <property type="match status" value="1"/>
</dbReference>
<evidence type="ECO:0000313" key="5">
    <source>
        <dbReference type="EMBL" id="GKU92830.1"/>
    </source>
</evidence>
<feature type="region of interest" description="Disordered" evidence="4">
    <location>
        <begin position="38"/>
        <end position="75"/>
    </location>
</feature>
<evidence type="ECO:0000313" key="6">
    <source>
        <dbReference type="Proteomes" id="UP001054252"/>
    </source>
</evidence>
<keyword evidence="3" id="KW-0341">Growth regulation</keyword>
<dbReference type="PANTHER" id="PTHR31374">
    <property type="entry name" value="AUXIN-INDUCED PROTEIN-LIKE-RELATED"/>
    <property type="match status" value="1"/>
</dbReference>
<keyword evidence="6" id="KW-1185">Reference proteome</keyword>
<evidence type="ECO:0000256" key="3">
    <source>
        <dbReference type="ARBA" id="ARBA00022604"/>
    </source>
</evidence>
<gene>
    <name evidence="5" type="ORF">SLEP1_g6503</name>
</gene>
<reference evidence="5 6" key="1">
    <citation type="journal article" date="2021" name="Commun. Biol.">
        <title>The genome of Shorea leprosula (Dipterocarpaceae) highlights the ecological relevance of drought in aseasonal tropical rainforests.</title>
        <authorList>
            <person name="Ng K.K.S."/>
            <person name="Kobayashi M.J."/>
            <person name="Fawcett J.A."/>
            <person name="Hatakeyama M."/>
            <person name="Paape T."/>
            <person name="Ng C.H."/>
            <person name="Ang C.C."/>
            <person name="Tnah L.H."/>
            <person name="Lee C.T."/>
            <person name="Nishiyama T."/>
            <person name="Sese J."/>
            <person name="O'Brien M.J."/>
            <person name="Copetti D."/>
            <person name="Mohd Noor M.I."/>
            <person name="Ong R.C."/>
            <person name="Putra M."/>
            <person name="Sireger I.Z."/>
            <person name="Indrioko S."/>
            <person name="Kosugi Y."/>
            <person name="Izuno A."/>
            <person name="Isagi Y."/>
            <person name="Lee S.L."/>
            <person name="Shimizu K.K."/>
        </authorList>
    </citation>
    <scope>NUCLEOTIDE SEQUENCE [LARGE SCALE GENOMIC DNA]</scope>
    <source>
        <strain evidence="5">214</strain>
    </source>
</reference>
<proteinExistence type="inferred from homology"/>
<dbReference type="InterPro" id="IPR003676">
    <property type="entry name" value="SAUR_fam"/>
</dbReference>
<evidence type="ECO:0000256" key="1">
    <source>
        <dbReference type="ARBA" id="ARBA00006974"/>
    </source>
</evidence>
<dbReference type="PANTHER" id="PTHR31374:SF118">
    <property type="entry name" value="OS01G0924966 PROTEIN"/>
    <property type="match status" value="1"/>
</dbReference>
<dbReference type="AlphaFoldDB" id="A0AAV5I6C4"/>
<dbReference type="GO" id="GO:0009733">
    <property type="term" value="P:response to auxin"/>
    <property type="evidence" value="ECO:0007669"/>
    <property type="project" value="InterPro"/>
</dbReference>